<dbReference type="AlphaFoldDB" id="A0A9D4QVY6"/>
<dbReference type="Proteomes" id="UP000828390">
    <property type="component" value="Unassembled WGS sequence"/>
</dbReference>
<reference evidence="1" key="2">
    <citation type="submission" date="2020-11" db="EMBL/GenBank/DDBJ databases">
        <authorList>
            <person name="McCartney M.A."/>
            <person name="Auch B."/>
            <person name="Kono T."/>
            <person name="Mallez S."/>
            <person name="Becker A."/>
            <person name="Gohl D.M."/>
            <person name="Silverstein K.A.T."/>
            <person name="Koren S."/>
            <person name="Bechman K.B."/>
            <person name="Herman A."/>
            <person name="Abrahante J.E."/>
            <person name="Garbe J."/>
        </authorList>
    </citation>
    <scope>NUCLEOTIDE SEQUENCE</scope>
    <source>
        <strain evidence="1">Duluth1</strain>
        <tissue evidence="1">Whole animal</tissue>
    </source>
</reference>
<sequence length="92" mass="10309">MHDWAAVNSWSRYDTKTSVIVPRPMTKATQGYGRYSVNIPVITPLPLPKSGLRRCHTTLLAQVSSLEKQQVYKPKKTLCGVKHHSLYTLSAA</sequence>
<name>A0A9D4QVY6_DREPO</name>
<protein>
    <submittedName>
        <fullName evidence="1">Uncharacterized protein</fullName>
    </submittedName>
</protein>
<accession>A0A9D4QVY6</accession>
<organism evidence="1 2">
    <name type="scientific">Dreissena polymorpha</name>
    <name type="common">Zebra mussel</name>
    <name type="synonym">Mytilus polymorpha</name>
    <dbReference type="NCBI Taxonomy" id="45954"/>
    <lineage>
        <taxon>Eukaryota</taxon>
        <taxon>Metazoa</taxon>
        <taxon>Spiralia</taxon>
        <taxon>Lophotrochozoa</taxon>
        <taxon>Mollusca</taxon>
        <taxon>Bivalvia</taxon>
        <taxon>Autobranchia</taxon>
        <taxon>Heteroconchia</taxon>
        <taxon>Euheterodonta</taxon>
        <taxon>Imparidentia</taxon>
        <taxon>Neoheterodontei</taxon>
        <taxon>Myida</taxon>
        <taxon>Dreissenoidea</taxon>
        <taxon>Dreissenidae</taxon>
        <taxon>Dreissena</taxon>
    </lineage>
</organism>
<comment type="caution">
    <text evidence="1">The sequence shown here is derived from an EMBL/GenBank/DDBJ whole genome shotgun (WGS) entry which is preliminary data.</text>
</comment>
<keyword evidence="2" id="KW-1185">Reference proteome</keyword>
<gene>
    <name evidence="1" type="ORF">DPMN_086425</name>
</gene>
<evidence type="ECO:0000313" key="1">
    <source>
        <dbReference type="EMBL" id="KAH3844170.1"/>
    </source>
</evidence>
<reference evidence="1" key="1">
    <citation type="journal article" date="2019" name="bioRxiv">
        <title>The Genome of the Zebra Mussel, Dreissena polymorpha: A Resource for Invasive Species Research.</title>
        <authorList>
            <person name="McCartney M.A."/>
            <person name="Auch B."/>
            <person name="Kono T."/>
            <person name="Mallez S."/>
            <person name="Zhang Y."/>
            <person name="Obille A."/>
            <person name="Becker A."/>
            <person name="Abrahante J.E."/>
            <person name="Garbe J."/>
            <person name="Badalamenti J.P."/>
            <person name="Herman A."/>
            <person name="Mangelson H."/>
            <person name="Liachko I."/>
            <person name="Sullivan S."/>
            <person name="Sone E.D."/>
            <person name="Koren S."/>
            <person name="Silverstein K.A.T."/>
            <person name="Beckman K.B."/>
            <person name="Gohl D.M."/>
        </authorList>
    </citation>
    <scope>NUCLEOTIDE SEQUENCE</scope>
    <source>
        <strain evidence="1">Duluth1</strain>
        <tissue evidence="1">Whole animal</tissue>
    </source>
</reference>
<dbReference type="EMBL" id="JAIWYP010000003">
    <property type="protein sequence ID" value="KAH3844170.1"/>
    <property type="molecule type" value="Genomic_DNA"/>
</dbReference>
<proteinExistence type="predicted"/>
<evidence type="ECO:0000313" key="2">
    <source>
        <dbReference type="Proteomes" id="UP000828390"/>
    </source>
</evidence>